<dbReference type="Proteomes" id="UP000243680">
    <property type="component" value="Chromosome 1"/>
</dbReference>
<evidence type="ECO:0008006" key="3">
    <source>
        <dbReference type="Google" id="ProtNLM"/>
    </source>
</evidence>
<reference evidence="1 2" key="1">
    <citation type="submission" date="2015-12" db="EMBL/GenBank/DDBJ databases">
        <title>Diversity of Burkholderia near neighbor genomes.</title>
        <authorList>
            <person name="Sahl J."/>
            <person name="Wagner D."/>
            <person name="Keim P."/>
        </authorList>
    </citation>
    <scope>NUCLEOTIDE SEQUENCE [LARGE SCALE GENOMIC DNA]</scope>
    <source>
        <strain evidence="1 2">MSMB0783</strain>
    </source>
</reference>
<sequence length="71" mass="8123">MLLARATRRIAPTPAGDTLYGYARNMVGMEREVRARLRAASILPSSHCMPARCRRSWRHRSWTSPRTVSEP</sequence>
<proteinExistence type="predicted"/>
<protein>
    <recommendedName>
        <fullName evidence="3">LysR family transcriptional regulator</fullName>
    </recommendedName>
</protein>
<name>A0A1B4LG54_9BURK</name>
<organism evidence="1 2">
    <name type="scientific">Burkholderia ubonensis</name>
    <dbReference type="NCBI Taxonomy" id="101571"/>
    <lineage>
        <taxon>Bacteria</taxon>
        <taxon>Pseudomonadati</taxon>
        <taxon>Pseudomonadota</taxon>
        <taxon>Betaproteobacteria</taxon>
        <taxon>Burkholderiales</taxon>
        <taxon>Burkholderiaceae</taxon>
        <taxon>Burkholderia</taxon>
        <taxon>Burkholderia cepacia complex</taxon>
    </lineage>
</organism>
<accession>A0A1B4LG54</accession>
<gene>
    <name evidence="1" type="ORF">WJ35_14590</name>
</gene>
<dbReference type="EMBL" id="CP013420">
    <property type="protein sequence ID" value="AOJ76167.1"/>
    <property type="molecule type" value="Genomic_DNA"/>
</dbReference>
<dbReference type="AlphaFoldDB" id="A0A1B4LG54"/>
<evidence type="ECO:0000313" key="2">
    <source>
        <dbReference type="Proteomes" id="UP000243680"/>
    </source>
</evidence>
<evidence type="ECO:0000313" key="1">
    <source>
        <dbReference type="EMBL" id="AOJ76167.1"/>
    </source>
</evidence>